<sequence>MRRWRTIFLFLLAFIFATFTLNITAGERVDVQETIGRNDRLANGFKVYDQQNGGRKPPNMARIIVVPRKYIVAVCPPGKKVDKSGKCRTVL</sequence>
<keyword evidence="1" id="KW-0732">Signal</keyword>
<dbReference type="Proteomes" id="UP001258017">
    <property type="component" value="Unassembled WGS sequence"/>
</dbReference>
<reference evidence="2" key="2">
    <citation type="journal article" date="2023" name="Commun. Biol.">
        <title>Intrasexual cuticular hydrocarbon dimorphism in a wasp sheds light on hydrocarbon biosynthesis genes in Hymenoptera.</title>
        <authorList>
            <person name="Moris V.C."/>
            <person name="Podsiadlowski L."/>
            <person name="Martin S."/>
            <person name="Oeyen J.P."/>
            <person name="Donath A."/>
            <person name="Petersen M."/>
            <person name="Wilbrandt J."/>
            <person name="Misof B."/>
            <person name="Liedtke D."/>
            <person name="Thamm M."/>
            <person name="Scheiner R."/>
            <person name="Schmitt T."/>
            <person name="Niehuis O."/>
        </authorList>
    </citation>
    <scope>NUCLEOTIDE SEQUENCE</scope>
    <source>
        <strain evidence="2">GBR_01_08_01A</strain>
    </source>
</reference>
<dbReference type="AlphaFoldDB" id="A0AAD9RMU5"/>
<proteinExistence type="predicted"/>
<comment type="caution">
    <text evidence="2">The sequence shown here is derived from an EMBL/GenBank/DDBJ whole genome shotgun (WGS) entry which is preliminary data.</text>
</comment>
<feature type="signal peptide" evidence="1">
    <location>
        <begin position="1"/>
        <end position="20"/>
    </location>
</feature>
<feature type="chain" id="PRO_5042046176" evidence="1">
    <location>
        <begin position="21"/>
        <end position="91"/>
    </location>
</feature>
<organism evidence="2 3">
    <name type="scientific">Odynerus spinipes</name>
    <dbReference type="NCBI Taxonomy" id="1348599"/>
    <lineage>
        <taxon>Eukaryota</taxon>
        <taxon>Metazoa</taxon>
        <taxon>Ecdysozoa</taxon>
        <taxon>Arthropoda</taxon>
        <taxon>Hexapoda</taxon>
        <taxon>Insecta</taxon>
        <taxon>Pterygota</taxon>
        <taxon>Neoptera</taxon>
        <taxon>Endopterygota</taxon>
        <taxon>Hymenoptera</taxon>
        <taxon>Apocrita</taxon>
        <taxon>Aculeata</taxon>
        <taxon>Vespoidea</taxon>
        <taxon>Vespidae</taxon>
        <taxon>Eumeninae</taxon>
        <taxon>Odynerus</taxon>
    </lineage>
</organism>
<reference evidence="2" key="1">
    <citation type="submission" date="2021-08" db="EMBL/GenBank/DDBJ databases">
        <authorList>
            <person name="Misof B."/>
            <person name="Oliver O."/>
            <person name="Podsiadlowski L."/>
            <person name="Donath A."/>
            <person name="Peters R."/>
            <person name="Mayer C."/>
            <person name="Rust J."/>
            <person name="Gunkel S."/>
            <person name="Lesny P."/>
            <person name="Martin S."/>
            <person name="Oeyen J.P."/>
            <person name="Petersen M."/>
            <person name="Panagiotis P."/>
            <person name="Wilbrandt J."/>
            <person name="Tanja T."/>
        </authorList>
    </citation>
    <scope>NUCLEOTIDE SEQUENCE</scope>
    <source>
        <strain evidence="2">GBR_01_08_01A</strain>
        <tissue evidence="2">Thorax + abdomen</tissue>
    </source>
</reference>
<dbReference type="EMBL" id="JAIFRP010000031">
    <property type="protein sequence ID" value="KAK2582536.1"/>
    <property type="molecule type" value="Genomic_DNA"/>
</dbReference>
<gene>
    <name evidence="2" type="ORF">KPH14_004829</name>
</gene>
<protein>
    <submittedName>
        <fullName evidence="2">Uncharacterized protein</fullName>
    </submittedName>
</protein>
<keyword evidence="3" id="KW-1185">Reference proteome</keyword>
<name>A0AAD9RMU5_9HYME</name>
<evidence type="ECO:0000313" key="3">
    <source>
        <dbReference type="Proteomes" id="UP001258017"/>
    </source>
</evidence>
<evidence type="ECO:0000256" key="1">
    <source>
        <dbReference type="SAM" id="SignalP"/>
    </source>
</evidence>
<evidence type="ECO:0000313" key="2">
    <source>
        <dbReference type="EMBL" id="KAK2582536.1"/>
    </source>
</evidence>
<accession>A0AAD9RMU5</accession>